<comment type="subcellular location">
    <subcellularLocation>
        <location evidence="1">Membrane</location>
        <topology evidence="1">Multi-pass membrane protein</topology>
    </subcellularLocation>
</comment>
<evidence type="ECO:0000259" key="7">
    <source>
        <dbReference type="PROSITE" id="PS50850"/>
    </source>
</evidence>
<reference evidence="8" key="1">
    <citation type="submission" date="2022-06" db="EMBL/GenBank/DDBJ databases">
        <title>Complete genome sequences of two strains of the flax pathogen Septoria linicola.</title>
        <authorList>
            <person name="Lapalu N."/>
            <person name="Simon A."/>
            <person name="Demenou B."/>
            <person name="Paumier D."/>
            <person name="Guillot M.-P."/>
            <person name="Gout L."/>
            <person name="Valade R."/>
        </authorList>
    </citation>
    <scope>NUCLEOTIDE SEQUENCE</scope>
    <source>
        <strain evidence="8">SE15195</strain>
    </source>
</reference>
<feature type="transmembrane region" description="Helical" evidence="6">
    <location>
        <begin position="137"/>
        <end position="160"/>
    </location>
</feature>
<evidence type="ECO:0000256" key="3">
    <source>
        <dbReference type="ARBA" id="ARBA00022692"/>
    </source>
</evidence>
<keyword evidence="4 6" id="KW-1133">Transmembrane helix</keyword>
<dbReference type="InterPro" id="IPR050360">
    <property type="entry name" value="MFS_Sugar_Transporters"/>
</dbReference>
<accession>A0A9Q9AYK2</accession>
<dbReference type="GO" id="GO:0005351">
    <property type="term" value="F:carbohydrate:proton symporter activity"/>
    <property type="evidence" value="ECO:0007669"/>
    <property type="project" value="TreeGrafter"/>
</dbReference>
<evidence type="ECO:0000313" key="8">
    <source>
        <dbReference type="EMBL" id="USW57784.1"/>
    </source>
</evidence>
<keyword evidence="8" id="KW-0813">Transport</keyword>
<feature type="transmembrane region" description="Helical" evidence="6">
    <location>
        <begin position="109"/>
        <end position="130"/>
    </location>
</feature>
<feature type="transmembrane region" description="Helical" evidence="6">
    <location>
        <begin position="71"/>
        <end position="89"/>
    </location>
</feature>
<dbReference type="PANTHER" id="PTHR48022:SF64">
    <property type="entry name" value="MAJOR FACILITATOR SUPERFAMILY (MFS) PROFILE DOMAIN-CONTAINING PROTEIN"/>
    <property type="match status" value="1"/>
</dbReference>
<protein>
    <submittedName>
        <fullName evidence="8">Major facilitator, sugar transporter, major facilitator superfamily</fullName>
    </submittedName>
</protein>
<dbReference type="InterPro" id="IPR005828">
    <property type="entry name" value="MFS_sugar_transport-like"/>
</dbReference>
<feature type="domain" description="Major facilitator superfamily (MFS) profile" evidence="7">
    <location>
        <begin position="71"/>
        <end position="314"/>
    </location>
</feature>
<dbReference type="GO" id="GO:0016020">
    <property type="term" value="C:membrane"/>
    <property type="evidence" value="ECO:0007669"/>
    <property type="project" value="UniProtKB-SubCell"/>
</dbReference>
<evidence type="ECO:0000256" key="2">
    <source>
        <dbReference type="ARBA" id="ARBA00010992"/>
    </source>
</evidence>
<dbReference type="Gene3D" id="1.20.1250.20">
    <property type="entry name" value="MFS general substrate transporter like domains"/>
    <property type="match status" value="1"/>
</dbReference>
<dbReference type="Pfam" id="PF00083">
    <property type="entry name" value="Sugar_tr"/>
    <property type="match status" value="1"/>
</dbReference>
<keyword evidence="9" id="KW-1185">Reference proteome</keyword>
<dbReference type="PANTHER" id="PTHR48022">
    <property type="entry name" value="PLASTIDIC GLUCOSE TRANSPORTER 4"/>
    <property type="match status" value="1"/>
</dbReference>
<feature type="transmembrane region" description="Helical" evidence="6">
    <location>
        <begin position="237"/>
        <end position="256"/>
    </location>
</feature>
<dbReference type="InterPro" id="IPR020846">
    <property type="entry name" value="MFS_dom"/>
</dbReference>
<keyword evidence="8" id="KW-0762">Sugar transport</keyword>
<keyword evidence="5 6" id="KW-0472">Membrane</keyword>
<organism evidence="8 9">
    <name type="scientific">Septoria linicola</name>
    <dbReference type="NCBI Taxonomy" id="215465"/>
    <lineage>
        <taxon>Eukaryota</taxon>
        <taxon>Fungi</taxon>
        <taxon>Dikarya</taxon>
        <taxon>Ascomycota</taxon>
        <taxon>Pezizomycotina</taxon>
        <taxon>Dothideomycetes</taxon>
        <taxon>Dothideomycetidae</taxon>
        <taxon>Mycosphaerellales</taxon>
        <taxon>Mycosphaerellaceae</taxon>
        <taxon>Septoria</taxon>
    </lineage>
</organism>
<dbReference type="InterPro" id="IPR036259">
    <property type="entry name" value="MFS_trans_sf"/>
</dbReference>
<evidence type="ECO:0000313" key="9">
    <source>
        <dbReference type="Proteomes" id="UP001056384"/>
    </source>
</evidence>
<evidence type="ECO:0000256" key="6">
    <source>
        <dbReference type="SAM" id="Phobius"/>
    </source>
</evidence>
<dbReference type="Proteomes" id="UP001056384">
    <property type="component" value="Chromosome 10"/>
</dbReference>
<dbReference type="EMBL" id="CP099427">
    <property type="protein sequence ID" value="USW57784.1"/>
    <property type="molecule type" value="Genomic_DNA"/>
</dbReference>
<name>A0A9Q9AYK2_9PEZI</name>
<evidence type="ECO:0000256" key="4">
    <source>
        <dbReference type="ARBA" id="ARBA00022989"/>
    </source>
</evidence>
<proteinExistence type="inferred from homology"/>
<dbReference type="PROSITE" id="PS50850">
    <property type="entry name" value="MFS"/>
    <property type="match status" value="1"/>
</dbReference>
<gene>
    <name evidence="8" type="ORF">Slin15195_G111030</name>
</gene>
<evidence type="ECO:0000256" key="5">
    <source>
        <dbReference type="ARBA" id="ARBA00023136"/>
    </source>
</evidence>
<feature type="transmembrane region" description="Helical" evidence="6">
    <location>
        <begin position="208"/>
        <end position="225"/>
    </location>
</feature>
<comment type="similarity">
    <text evidence="2">Belongs to the major facilitator superfamily. Sugar transporter (TC 2.A.1.1) family.</text>
</comment>
<dbReference type="AlphaFoldDB" id="A0A9Q9AYK2"/>
<evidence type="ECO:0000256" key="1">
    <source>
        <dbReference type="ARBA" id="ARBA00004141"/>
    </source>
</evidence>
<dbReference type="SUPFAM" id="SSF103473">
    <property type="entry name" value="MFS general substrate transporter"/>
    <property type="match status" value="1"/>
</dbReference>
<keyword evidence="3 6" id="KW-0812">Transmembrane</keyword>
<sequence length="314" mass="35256">MTIFKIQLLCSKGRTEEAHQTLAKVHANGNLDDEVVLLELQEIKDTIILEKELEGNGWTQLWKTPGNRKRLIILLSLGLFSQWSGNGLASYYLNLVLNQIGITEGDTQLVINGCLQIMNFIVAIGQCFVVDYFGRRTLFLVSTSGMLGAFTIWTACAGDFANRGVQASGNTVIAMVFIYYVFYNLAWSGMLVSYAAEILPYNIRAKGMTLMFLMVDLALFFNQYVNPIALDEIKWKYYIVYCAWLVVELIVVYFFYIETRYTPLEEIAKHFDGEGAMVGGAAATEKGRVLAAEMGGLDTVDMGKNTYEVEHKEL</sequence>
<feature type="transmembrane region" description="Helical" evidence="6">
    <location>
        <begin position="172"/>
        <end position="196"/>
    </location>
</feature>